<organism evidence="2">
    <name type="scientific">Borrelia parkeri SLO</name>
    <dbReference type="NCBI Taxonomy" id="1313294"/>
    <lineage>
        <taxon>Bacteria</taxon>
        <taxon>Pseudomonadati</taxon>
        <taxon>Spirochaetota</taxon>
        <taxon>Spirochaetia</taxon>
        <taxon>Spirochaetales</taxon>
        <taxon>Borreliaceae</taxon>
        <taxon>Borrelia</taxon>
    </lineage>
</organism>
<dbReference type="PROSITE" id="PS51257">
    <property type="entry name" value="PROKAR_LIPOPROTEIN"/>
    <property type="match status" value="1"/>
</dbReference>
<dbReference type="HOGENOM" id="CLU_1275659_0_0_12"/>
<protein>
    <submittedName>
        <fullName evidence="2">Uncharacterized protein</fullName>
    </submittedName>
</protein>
<dbReference type="EMBL" id="CP005859">
    <property type="protein sequence ID" value="AHH09959.1"/>
    <property type="molecule type" value="Genomic_DNA"/>
</dbReference>
<dbReference type="AlphaFoldDB" id="W5SRZ3"/>
<feature type="compositionally biased region" description="Polar residues" evidence="1">
    <location>
        <begin position="43"/>
        <end position="52"/>
    </location>
</feature>
<proteinExistence type="predicted"/>
<reference evidence="2" key="1">
    <citation type="submission" date="2013-04" db="EMBL/GenBank/DDBJ databases">
        <title>Comparative Genomics of Relapsing Fever Spirochetes.</title>
        <authorList>
            <person name="Schwan T.G."/>
            <person name="Raffel S.J."/>
            <person name="Porcella S.F."/>
            <person name="Martens C.A."/>
            <person name="Bruno D.P."/>
            <person name="Ricklefs S.M."/>
            <person name="Barbian K.B."/>
        </authorList>
    </citation>
    <scope>NUCLEOTIDE SEQUENCE</scope>
    <source>
        <strain evidence="2">SLO</strain>
        <plasmid evidence="2">unnamed</plasmid>
    </source>
</reference>
<geneLocation type="plasmid" evidence="2">
    <name>unnamed</name>
</geneLocation>
<evidence type="ECO:0000313" key="2">
    <source>
        <dbReference type="EMBL" id="AHH09959.1"/>
    </source>
</evidence>
<dbReference type="RefSeq" id="WP_025407559.1">
    <property type="nucleotide sequence ID" value="NZ_CP005859.1"/>
</dbReference>
<sequence length="216" mass="23153">MVKIRHISVLLILILLLLLVISCGSGSKAGANTRAGVKPVSGAGTNTRTGVNPRTDKELGAVTGSGVNPRTDKELGAVIGSGVKPGTDKELDAVTVIDERTAPKTEEETEPNTDAEVGDEEALAYVNNISDPRLQALLDNFGVSGIGRNAIIYMQRILTVDDIYDRLNELGADVTIEKIIKPTVSFLRTRGKALRVIEGTTDEGVKTRLQDMFRKV</sequence>
<keyword evidence="2" id="KW-0614">Plasmid</keyword>
<evidence type="ECO:0000256" key="1">
    <source>
        <dbReference type="SAM" id="MobiDB-lite"/>
    </source>
</evidence>
<accession>W5SRZ3</accession>
<gene>
    <name evidence="2" type="ORF">BPA_0041500</name>
</gene>
<feature type="region of interest" description="Disordered" evidence="1">
    <location>
        <begin position="40"/>
        <end position="66"/>
    </location>
</feature>
<name>W5SRZ3_BORPR</name>